<organism evidence="9 10">
    <name type="scientific">Nostoc parmelioides FACHB-3921</name>
    <dbReference type="NCBI Taxonomy" id="2692909"/>
    <lineage>
        <taxon>Bacteria</taxon>
        <taxon>Bacillati</taxon>
        <taxon>Cyanobacteriota</taxon>
        <taxon>Cyanophyceae</taxon>
        <taxon>Nostocales</taxon>
        <taxon>Nostocaceae</taxon>
        <taxon>Nostoc</taxon>
    </lineage>
</organism>
<dbReference type="CDD" id="cd07326">
    <property type="entry name" value="M56_BlaR1_MecR1_like"/>
    <property type="match status" value="1"/>
</dbReference>
<dbReference type="Gene3D" id="3.30.2010.10">
    <property type="entry name" value="Metalloproteases ('zincins'), catalytic domain"/>
    <property type="match status" value="1"/>
</dbReference>
<dbReference type="InterPro" id="IPR001915">
    <property type="entry name" value="Peptidase_M48"/>
</dbReference>
<keyword evidence="7" id="KW-0472">Membrane</keyword>
<evidence type="ECO:0000256" key="6">
    <source>
        <dbReference type="RuleBase" id="RU003983"/>
    </source>
</evidence>
<proteinExistence type="inferred from homology"/>
<keyword evidence="3 6" id="KW-0378">Hydrolase</keyword>
<name>A0ABR8BBM1_9NOSO</name>
<dbReference type="InterPro" id="IPR052173">
    <property type="entry name" value="Beta-lactam_resp_regulator"/>
</dbReference>
<comment type="similarity">
    <text evidence="6">Belongs to the peptidase M48 family.</text>
</comment>
<comment type="caution">
    <text evidence="9">The sequence shown here is derived from an EMBL/GenBank/DDBJ whole genome shotgun (WGS) entry which is preliminary data.</text>
</comment>
<evidence type="ECO:0000256" key="7">
    <source>
        <dbReference type="SAM" id="Phobius"/>
    </source>
</evidence>
<evidence type="ECO:0000256" key="4">
    <source>
        <dbReference type="ARBA" id="ARBA00022833"/>
    </source>
</evidence>
<evidence type="ECO:0000313" key="10">
    <source>
        <dbReference type="Proteomes" id="UP000621307"/>
    </source>
</evidence>
<evidence type="ECO:0000256" key="5">
    <source>
        <dbReference type="ARBA" id="ARBA00023049"/>
    </source>
</evidence>
<feature type="transmembrane region" description="Helical" evidence="7">
    <location>
        <begin position="37"/>
        <end position="56"/>
    </location>
</feature>
<accession>A0ABR8BBM1</accession>
<feature type="transmembrane region" description="Helical" evidence="7">
    <location>
        <begin position="68"/>
        <end position="93"/>
    </location>
</feature>
<protein>
    <submittedName>
        <fullName evidence="9">M56 family metallopeptidase</fullName>
    </submittedName>
</protein>
<evidence type="ECO:0000256" key="1">
    <source>
        <dbReference type="ARBA" id="ARBA00022670"/>
    </source>
</evidence>
<gene>
    <name evidence="9" type="ORF">H6G14_03420</name>
</gene>
<dbReference type="PANTHER" id="PTHR34978:SF3">
    <property type="entry name" value="SLR0241 PROTEIN"/>
    <property type="match status" value="1"/>
</dbReference>
<sequence>MHLLMILTALVVSWIFRSSWTNPQDNWEARWQRTLFFFLFPPLLILMTAIALLFMGPQGKMGGLYTGWFSYALALTFLAIFSGLCIALAIQGWRSLQSARHCPLVHLEGKQVRLLNTAALFAGQIGFWQPELVVSQGLLQTLSPNHVESVLAHEQGHFYYRDTFWFFWLGWVRSCTAWLPNTDALWQELLVLRELRADSYAASQVDPLLLAESLLLVVSNGSAFSQSEICCAALGDSVGDRLEQRIEALLAPPNHTPEAKFQSWHGFILALLPLITVIFHT</sequence>
<keyword evidence="10" id="KW-1185">Reference proteome</keyword>
<reference evidence="9 10" key="1">
    <citation type="journal article" date="2020" name="ISME J.">
        <title>Comparative genomics reveals insights into cyanobacterial evolution and habitat adaptation.</title>
        <authorList>
            <person name="Chen M.Y."/>
            <person name="Teng W.K."/>
            <person name="Zhao L."/>
            <person name="Hu C.X."/>
            <person name="Zhou Y.K."/>
            <person name="Han B.P."/>
            <person name="Song L.R."/>
            <person name="Shu W.S."/>
        </authorList>
    </citation>
    <scope>NUCLEOTIDE SEQUENCE [LARGE SCALE GENOMIC DNA]</scope>
    <source>
        <strain evidence="9 10">FACHB-3921</strain>
    </source>
</reference>
<dbReference type="Proteomes" id="UP000621307">
    <property type="component" value="Unassembled WGS sequence"/>
</dbReference>
<evidence type="ECO:0000259" key="8">
    <source>
        <dbReference type="Pfam" id="PF01435"/>
    </source>
</evidence>
<dbReference type="EMBL" id="JACJQL010000003">
    <property type="protein sequence ID" value="MBD2250358.1"/>
    <property type="molecule type" value="Genomic_DNA"/>
</dbReference>
<evidence type="ECO:0000313" key="9">
    <source>
        <dbReference type="EMBL" id="MBD2250358.1"/>
    </source>
</evidence>
<keyword evidence="1 6" id="KW-0645">Protease</keyword>
<keyword evidence="5 6" id="KW-0482">Metalloprotease</keyword>
<keyword evidence="4 6" id="KW-0862">Zinc</keyword>
<keyword evidence="2" id="KW-0479">Metal-binding</keyword>
<dbReference type="Pfam" id="PF01435">
    <property type="entry name" value="Peptidase_M48"/>
    <property type="match status" value="1"/>
</dbReference>
<dbReference type="RefSeq" id="WP_190565914.1">
    <property type="nucleotide sequence ID" value="NZ_JACJQL010000003.1"/>
</dbReference>
<dbReference type="PANTHER" id="PTHR34978">
    <property type="entry name" value="POSSIBLE SENSOR-TRANSDUCER PROTEIN BLAR"/>
    <property type="match status" value="1"/>
</dbReference>
<evidence type="ECO:0000256" key="3">
    <source>
        <dbReference type="ARBA" id="ARBA00022801"/>
    </source>
</evidence>
<feature type="domain" description="Peptidase M48" evidence="8">
    <location>
        <begin position="126"/>
        <end position="164"/>
    </location>
</feature>
<keyword evidence="7" id="KW-0812">Transmembrane</keyword>
<evidence type="ECO:0000256" key="2">
    <source>
        <dbReference type="ARBA" id="ARBA00022723"/>
    </source>
</evidence>
<keyword evidence="7" id="KW-1133">Transmembrane helix</keyword>
<comment type="cofactor">
    <cofactor evidence="6">
        <name>Zn(2+)</name>
        <dbReference type="ChEBI" id="CHEBI:29105"/>
    </cofactor>
    <text evidence="6">Binds 1 zinc ion per subunit.</text>
</comment>